<feature type="transmembrane region" description="Helical" evidence="6">
    <location>
        <begin position="147"/>
        <end position="173"/>
    </location>
</feature>
<name>A0ABQ1Q4C2_9ACTN</name>
<evidence type="ECO:0000256" key="6">
    <source>
        <dbReference type="SAM" id="Phobius"/>
    </source>
</evidence>
<dbReference type="Proteomes" id="UP000630594">
    <property type="component" value="Unassembled WGS sequence"/>
</dbReference>
<keyword evidence="2" id="KW-1003">Cell membrane</keyword>
<proteinExistence type="predicted"/>
<reference evidence="8" key="1">
    <citation type="journal article" date="2019" name="Int. J. Syst. Evol. Microbiol.">
        <title>The Global Catalogue of Microorganisms (GCM) 10K type strain sequencing project: providing services to taxonomists for standard genome sequencing and annotation.</title>
        <authorList>
            <consortium name="The Broad Institute Genomics Platform"/>
            <consortium name="The Broad Institute Genome Sequencing Center for Infectious Disease"/>
            <person name="Wu L."/>
            <person name="Ma J."/>
        </authorList>
    </citation>
    <scope>NUCLEOTIDE SEQUENCE [LARGE SCALE GENOMIC DNA]</scope>
    <source>
        <strain evidence="8">CCM 7403</strain>
    </source>
</reference>
<dbReference type="Pfam" id="PF01810">
    <property type="entry name" value="LysE"/>
    <property type="match status" value="1"/>
</dbReference>
<feature type="transmembrane region" description="Helical" evidence="6">
    <location>
        <begin position="185"/>
        <end position="204"/>
    </location>
</feature>
<dbReference type="EMBL" id="BMCK01000001">
    <property type="protein sequence ID" value="GGD11877.1"/>
    <property type="molecule type" value="Genomic_DNA"/>
</dbReference>
<keyword evidence="5 6" id="KW-0472">Membrane</keyword>
<accession>A0ABQ1Q4C2</accession>
<feature type="transmembrane region" description="Helical" evidence="6">
    <location>
        <begin position="110"/>
        <end position="135"/>
    </location>
</feature>
<sequence>MELAQVAAFTVVTLLFVFTPGADWAYAISAGLQHRTVTPAITGMLLGHLTATLAVAGGVAAVMAGAPVLLTTLTVLGAVYLVWLGIGVLRSPATPEEAGSVVEGSALRRLAKGFGVSGLNPKVVLLFLAVLPQFADPSAAWPVPLQIMALASIHLVATAIVYTAVAVGARVVLRTRPAAARAVSRFSGAAMVGIGAYLLVGQVAA</sequence>
<evidence type="ECO:0000256" key="1">
    <source>
        <dbReference type="ARBA" id="ARBA00004651"/>
    </source>
</evidence>
<gene>
    <name evidence="7" type="ORF">GCM10007231_08440</name>
</gene>
<keyword evidence="4 6" id="KW-1133">Transmembrane helix</keyword>
<organism evidence="7 8">
    <name type="scientific">Nocardioides daphniae</name>
    <dbReference type="NCBI Taxonomy" id="402297"/>
    <lineage>
        <taxon>Bacteria</taxon>
        <taxon>Bacillati</taxon>
        <taxon>Actinomycetota</taxon>
        <taxon>Actinomycetes</taxon>
        <taxon>Propionibacteriales</taxon>
        <taxon>Nocardioidaceae</taxon>
        <taxon>Nocardioides</taxon>
    </lineage>
</organism>
<evidence type="ECO:0000256" key="3">
    <source>
        <dbReference type="ARBA" id="ARBA00022692"/>
    </source>
</evidence>
<comment type="subcellular location">
    <subcellularLocation>
        <location evidence="1">Cell membrane</location>
        <topology evidence="1">Multi-pass membrane protein</topology>
    </subcellularLocation>
</comment>
<dbReference type="RefSeq" id="WP_188420963.1">
    <property type="nucleotide sequence ID" value="NZ_BMCK01000001.1"/>
</dbReference>
<feature type="transmembrane region" description="Helical" evidence="6">
    <location>
        <begin position="40"/>
        <end position="62"/>
    </location>
</feature>
<keyword evidence="3 6" id="KW-0812">Transmembrane</keyword>
<evidence type="ECO:0000313" key="8">
    <source>
        <dbReference type="Proteomes" id="UP000630594"/>
    </source>
</evidence>
<keyword evidence="8" id="KW-1185">Reference proteome</keyword>
<feature type="transmembrane region" description="Helical" evidence="6">
    <location>
        <begin position="6"/>
        <end position="28"/>
    </location>
</feature>
<dbReference type="PANTHER" id="PTHR30086:SF20">
    <property type="entry name" value="ARGININE EXPORTER PROTEIN ARGO-RELATED"/>
    <property type="match status" value="1"/>
</dbReference>
<feature type="transmembrane region" description="Helical" evidence="6">
    <location>
        <begin position="68"/>
        <end position="89"/>
    </location>
</feature>
<evidence type="ECO:0000256" key="2">
    <source>
        <dbReference type="ARBA" id="ARBA00022475"/>
    </source>
</evidence>
<comment type="caution">
    <text evidence="7">The sequence shown here is derived from an EMBL/GenBank/DDBJ whole genome shotgun (WGS) entry which is preliminary data.</text>
</comment>
<dbReference type="PANTHER" id="PTHR30086">
    <property type="entry name" value="ARGININE EXPORTER PROTEIN ARGO"/>
    <property type="match status" value="1"/>
</dbReference>
<evidence type="ECO:0000256" key="4">
    <source>
        <dbReference type="ARBA" id="ARBA00022989"/>
    </source>
</evidence>
<evidence type="ECO:0000313" key="7">
    <source>
        <dbReference type="EMBL" id="GGD11877.1"/>
    </source>
</evidence>
<protein>
    <submittedName>
        <fullName evidence="7">Lysine transporter LysE</fullName>
    </submittedName>
</protein>
<evidence type="ECO:0000256" key="5">
    <source>
        <dbReference type="ARBA" id="ARBA00023136"/>
    </source>
</evidence>
<dbReference type="InterPro" id="IPR001123">
    <property type="entry name" value="LeuE-type"/>
</dbReference>